<keyword evidence="2" id="KW-0444">Lipid biosynthesis</keyword>
<dbReference type="GO" id="GO:0006629">
    <property type="term" value="P:lipid metabolic process"/>
    <property type="evidence" value="ECO:0007669"/>
    <property type="project" value="UniProtKB-KW"/>
</dbReference>
<keyword evidence="5 7" id="KW-0012">Acyltransferase</keyword>
<dbReference type="EMBL" id="QSCO01000042">
    <property type="protein sequence ID" value="RGY02724.1"/>
    <property type="molecule type" value="Genomic_DNA"/>
</dbReference>
<dbReference type="InterPro" id="IPR045746">
    <property type="entry name" value="ACT14924-like_Acyltransf_dom"/>
</dbReference>
<dbReference type="Proteomes" id="UP000284243">
    <property type="component" value="Unassembled WGS sequence"/>
</dbReference>
<dbReference type="Proteomes" id="UP001199750">
    <property type="component" value="Unassembled WGS sequence"/>
</dbReference>
<reference evidence="10 11" key="1">
    <citation type="submission" date="2018-08" db="EMBL/GenBank/DDBJ databases">
        <title>A genome reference for cultivated species of the human gut microbiota.</title>
        <authorList>
            <person name="Zou Y."/>
            <person name="Xue W."/>
            <person name="Luo G."/>
        </authorList>
    </citation>
    <scope>NUCLEOTIDE SEQUENCE [LARGE SCALE GENOMIC DNA]</scope>
    <source>
        <strain evidence="8 10">AF16-14</strain>
        <strain evidence="9 11">OF03-11</strain>
    </source>
</reference>
<sequence>MNLIDSNDILKASKLNRFGGNLGGSLVAKLVMYIMRLNKINKLYSDVYSDNPEAFLDRLIEALGVTIEVNEEDLQKIPKEGAFITISNHPFGGLDGIILIKLLSKIRPDYKVMANFLLKKIVPIKDYFLGVNPFEGLKDISSAGGLKEALRHLSEGGALGLFPAGEVSAYQADSNSIEDKAWSRSVLKLIRKADVPVIPIYFKGSNSMLFQILGMIHPMLRTVKLPSELLNKKNRVIKLRVGNPISVETQNSFADLIQYGKFLRAKTYLLGSSLEVKKFFLKSQKAEKQVEPVAKETPVEILQKEIKDIMEDYLLFSMKNYTVYCAPTMKIPNILNEIGRLRELTFRAVGEGTNRSIDLDEFDLYYYHLFIWDNDTDRIVGAYRVGKGKDIIDRYGIKGFYINTLFKIRKQIMPVLYESIELGRSFIIEDYQRKPLPLFMLWKGILYFLIKNPEYRYLIGPVTISGKYSEVSKELIMKFIIRNHWDAELARCISPRCKYRVETHDPDVDVMVEASGDNIATLDKLIGDIEPSSDKLPILLKKYILLNGRIVGFNIDPKFNMCLDGLLILDLFDVPMSTIESLSKEINDDTILNRFSSDNLEV</sequence>
<dbReference type="InterPro" id="IPR002123">
    <property type="entry name" value="Plipid/glycerol_acylTrfase"/>
</dbReference>
<dbReference type="PANTHER" id="PTHR37323:SF1">
    <property type="entry name" value="L-ORNITHINE N(ALPHA)-ACYLTRANSFERASE"/>
    <property type="match status" value="1"/>
</dbReference>
<comment type="pathway">
    <text evidence="1">Lipid metabolism.</text>
</comment>
<keyword evidence="3 9" id="KW-0808">Transferase</keyword>
<dbReference type="RefSeq" id="WP_013612478.1">
    <property type="nucleotide sequence ID" value="NZ_JADMSC010000011.1"/>
</dbReference>
<dbReference type="OMA" id="SLMIEFM"/>
<dbReference type="SMART" id="SM00563">
    <property type="entry name" value="PlsC"/>
    <property type="match status" value="1"/>
</dbReference>
<feature type="domain" description="Phospholipid/glycerol acyltransferase" evidence="6">
    <location>
        <begin position="83"/>
        <end position="205"/>
    </location>
</feature>
<dbReference type="InterPro" id="IPR016181">
    <property type="entry name" value="Acyl_CoA_acyltransferase"/>
</dbReference>
<dbReference type="InterPro" id="IPR052351">
    <property type="entry name" value="Ornithine_N-alpha-AT"/>
</dbReference>
<reference evidence="7" key="2">
    <citation type="submission" date="2022-01" db="EMBL/GenBank/DDBJ databases">
        <title>Collection of gut derived symbiotic bacterial strains cultured from healthy donors.</title>
        <authorList>
            <person name="Lin H."/>
            <person name="Kohout C."/>
            <person name="Waligurski E."/>
            <person name="Pamer E.G."/>
        </authorList>
    </citation>
    <scope>NUCLEOTIDE SEQUENCE</scope>
    <source>
        <strain evidence="7">DFI.1.149</strain>
    </source>
</reference>
<dbReference type="CDD" id="cd07986">
    <property type="entry name" value="LPLAT_ACT14924-like"/>
    <property type="match status" value="1"/>
</dbReference>
<accession>A0A1Y3YHZ5</accession>
<dbReference type="EMBL" id="QRYC01000005">
    <property type="protein sequence ID" value="RGU57377.1"/>
    <property type="molecule type" value="Genomic_DNA"/>
</dbReference>
<dbReference type="PANTHER" id="PTHR37323">
    <property type="entry name" value="GCN5-RELATED N-ACETYLTRANSFERASE"/>
    <property type="match status" value="1"/>
</dbReference>
<organism evidence="9 11">
    <name type="scientific">Odoribacter splanchnicus</name>
    <dbReference type="NCBI Taxonomy" id="28118"/>
    <lineage>
        <taxon>Bacteria</taxon>
        <taxon>Pseudomonadati</taxon>
        <taxon>Bacteroidota</taxon>
        <taxon>Bacteroidia</taxon>
        <taxon>Bacteroidales</taxon>
        <taxon>Odoribacteraceae</taxon>
        <taxon>Odoribacter</taxon>
    </lineage>
</organism>
<dbReference type="AlphaFoldDB" id="A0A1Y3YHZ5"/>
<evidence type="ECO:0000259" key="6">
    <source>
        <dbReference type="SMART" id="SM00563"/>
    </source>
</evidence>
<evidence type="ECO:0000256" key="1">
    <source>
        <dbReference type="ARBA" id="ARBA00005189"/>
    </source>
</evidence>
<gene>
    <name evidence="8" type="ORF">DWW57_05280</name>
    <name evidence="9" type="ORF">DXA53_19155</name>
    <name evidence="7" type="ORF">L0P03_02715</name>
</gene>
<dbReference type="Proteomes" id="UP000284434">
    <property type="component" value="Unassembled WGS sequence"/>
</dbReference>
<dbReference type="GO" id="GO:0016746">
    <property type="term" value="F:acyltransferase activity"/>
    <property type="evidence" value="ECO:0007669"/>
    <property type="project" value="UniProtKB-KW"/>
</dbReference>
<evidence type="ECO:0000313" key="10">
    <source>
        <dbReference type="Proteomes" id="UP000284243"/>
    </source>
</evidence>
<evidence type="ECO:0000313" key="8">
    <source>
        <dbReference type="EMBL" id="RGU57377.1"/>
    </source>
</evidence>
<evidence type="ECO:0000256" key="2">
    <source>
        <dbReference type="ARBA" id="ARBA00022516"/>
    </source>
</evidence>
<dbReference type="GeneID" id="61275525"/>
<dbReference type="SUPFAM" id="SSF55729">
    <property type="entry name" value="Acyl-CoA N-acyltransferases (Nat)"/>
    <property type="match status" value="1"/>
</dbReference>
<evidence type="ECO:0000313" key="11">
    <source>
        <dbReference type="Proteomes" id="UP000284434"/>
    </source>
</evidence>
<dbReference type="Pfam" id="PF19576">
    <property type="entry name" value="Acyltransf_2"/>
    <property type="match status" value="1"/>
</dbReference>
<name>A0A1Y3YHZ5_9BACT</name>
<evidence type="ECO:0000313" key="9">
    <source>
        <dbReference type="EMBL" id="RGY02724.1"/>
    </source>
</evidence>
<dbReference type="EMBL" id="JAKNDN010000004">
    <property type="protein sequence ID" value="MCG4958766.1"/>
    <property type="molecule type" value="Genomic_DNA"/>
</dbReference>
<evidence type="ECO:0000256" key="5">
    <source>
        <dbReference type="ARBA" id="ARBA00023315"/>
    </source>
</evidence>
<evidence type="ECO:0000256" key="4">
    <source>
        <dbReference type="ARBA" id="ARBA00023098"/>
    </source>
</evidence>
<evidence type="ECO:0000313" key="7">
    <source>
        <dbReference type="EMBL" id="MCG4958766.1"/>
    </source>
</evidence>
<proteinExistence type="predicted"/>
<keyword evidence="4" id="KW-0443">Lipid metabolism</keyword>
<dbReference type="Pfam" id="PF13444">
    <property type="entry name" value="Acetyltransf_5"/>
    <property type="match status" value="1"/>
</dbReference>
<dbReference type="SUPFAM" id="SSF69593">
    <property type="entry name" value="Glycerol-3-phosphate (1)-acyltransferase"/>
    <property type="match status" value="1"/>
</dbReference>
<comment type="caution">
    <text evidence="9">The sequence shown here is derived from an EMBL/GenBank/DDBJ whole genome shotgun (WGS) entry which is preliminary data.</text>
</comment>
<evidence type="ECO:0000256" key="3">
    <source>
        <dbReference type="ARBA" id="ARBA00022679"/>
    </source>
</evidence>
<protein>
    <submittedName>
        <fullName evidence="9">GNAT family N-acetyltransferase</fullName>
    </submittedName>
    <submittedName>
        <fullName evidence="7">Lysophospholipid acyltransferase family protein</fullName>
    </submittedName>
</protein>